<dbReference type="PANTHER" id="PTHR30250:SF10">
    <property type="entry name" value="LIPOPOLYSACCHARIDE BIOSYNTHESIS PROTEIN WZXC"/>
    <property type="match status" value="1"/>
</dbReference>
<comment type="caution">
    <text evidence="8">The sequence shown here is derived from an EMBL/GenBank/DDBJ whole genome shotgun (WGS) entry which is preliminary data.</text>
</comment>
<keyword evidence="6 7" id="KW-0472">Membrane</keyword>
<evidence type="ECO:0000256" key="7">
    <source>
        <dbReference type="SAM" id="Phobius"/>
    </source>
</evidence>
<dbReference type="PANTHER" id="PTHR30250">
    <property type="entry name" value="PST FAMILY PREDICTED COLANIC ACID TRANSPORTER"/>
    <property type="match status" value="1"/>
</dbReference>
<dbReference type="InterPro" id="IPR050833">
    <property type="entry name" value="Poly_Biosynth_Transport"/>
</dbReference>
<protein>
    <submittedName>
        <fullName evidence="8">Lipopolysaccharide biosynthesis protein</fullName>
    </submittedName>
</protein>
<keyword evidence="3" id="KW-1003">Cell membrane</keyword>
<keyword evidence="5 7" id="KW-1133">Transmembrane helix</keyword>
<feature type="transmembrane region" description="Helical" evidence="7">
    <location>
        <begin position="108"/>
        <end position="126"/>
    </location>
</feature>
<evidence type="ECO:0000256" key="6">
    <source>
        <dbReference type="ARBA" id="ARBA00023136"/>
    </source>
</evidence>
<reference evidence="8" key="1">
    <citation type="submission" date="2021-07" db="EMBL/GenBank/DDBJ databases">
        <title>Neiella marina sp. nov., isolated from the intestinal content of sea cucumber Apostichopus japonicus.</title>
        <authorList>
            <person name="Bai X."/>
        </authorList>
    </citation>
    <scope>NUCLEOTIDE SEQUENCE</scope>
    <source>
        <strain evidence="8">126</strain>
    </source>
</reference>
<evidence type="ECO:0000313" key="8">
    <source>
        <dbReference type="EMBL" id="MBW8190575.1"/>
    </source>
</evidence>
<evidence type="ECO:0000256" key="1">
    <source>
        <dbReference type="ARBA" id="ARBA00004651"/>
    </source>
</evidence>
<name>A0ABS7EE91_9GAMM</name>
<feature type="transmembrane region" description="Helical" evidence="7">
    <location>
        <begin position="76"/>
        <end position="102"/>
    </location>
</feature>
<evidence type="ECO:0000256" key="3">
    <source>
        <dbReference type="ARBA" id="ARBA00022475"/>
    </source>
</evidence>
<feature type="transmembrane region" description="Helical" evidence="7">
    <location>
        <begin position="146"/>
        <end position="163"/>
    </location>
</feature>
<dbReference type="EMBL" id="JAHZSS010000005">
    <property type="protein sequence ID" value="MBW8190575.1"/>
    <property type="molecule type" value="Genomic_DNA"/>
</dbReference>
<feature type="transmembrane region" description="Helical" evidence="7">
    <location>
        <begin position="39"/>
        <end position="64"/>
    </location>
</feature>
<evidence type="ECO:0000256" key="5">
    <source>
        <dbReference type="ARBA" id="ARBA00022989"/>
    </source>
</evidence>
<feature type="transmembrane region" description="Helical" evidence="7">
    <location>
        <begin position="380"/>
        <end position="401"/>
    </location>
</feature>
<keyword evidence="9" id="KW-1185">Reference proteome</keyword>
<gene>
    <name evidence="8" type="ORF">K0504_05955</name>
</gene>
<evidence type="ECO:0000313" key="9">
    <source>
        <dbReference type="Proteomes" id="UP001166251"/>
    </source>
</evidence>
<dbReference type="CDD" id="cd13127">
    <property type="entry name" value="MATE_tuaB_like"/>
    <property type="match status" value="1"/>
</dbReference>
<keyword evidence="4 7" id="KW-0812">Transmembrane</keyword>
<feature type="transmembrane region" description="Helical" evidence="7">
    <location>
        <begin position="169"/>
        <end position="189"/>
    </location>
</feature>
<evidence type="ECO:0000256" key="4">
    <source>
        <dbReference type="ARBA" id="ARBA00022692"/>
    </source>
</evidence>
<comment type="subcellular location">
    <subcellularLocation>
        <location evidence="1">Cell membrane</location>
        <topology evidence="1">Multi-pass membrane protein</topology>
    </subcellularLocation>
</comment>
<feature type="transmembrane region" description="Helical" evidence="7">
    <location>
        <begin position="355"/>
        <end position="374"/>
    </location>
</feature>
<comment type="similarity">
    <text evidence="2">Belongs to the polysaccharide synthase family.</text>
</comment>
<accession>A0ABS7EE91</accession>
<evidence type="ECO:0000256" key="2">
    <source>
        <dbReference type="ARBA" id="ARBA00007430"/>
    </source>
</evidence>
<feature type="transmembrane region" description="Helical" evidence="7">
    <location>
        <begin position="12"/>
        <end position="33"/>
    </location>
</feature>
<organism evidence="8 9">
    <name type="scientific">Neiella holothuriorum</name>
    <dbReference type="NCBI Taxonomy" id="2870530"/>
    <lineage>
        <taxon>Bacteria</taxon>
        <taxon>Pseudomonadati</taxon>
        <taxon>Pseudomonadota</taxon>
        <taxon>Gammaproteobacteria</taxon>
        <taxon>Alteromonadales</taxon>
        <taxon>Echinimonadaceae</taxon>
        <taxon>Neiella</taxon>
    </lineage>
</organism>
<dbReference type="Proteomes" id="UP001166251">
    <property type="component" value="Unassembled WGS sequence"/>
</dbReference>
<sequence length="451" mass="49391">MASQKSNVKWTIVATVLAAVVQMVQLMVAARYLSAYEFGALAIVNVLNWIVIEIQGMGLSSYCIHIGEAERKTHSTLYWVSVTLGIAGFAIAASSAIPLAVFYEIPELKYLIPFSALNFLLLGLSAQYQANVIRTFRANQLAKLEVAARLMSTAAVIVGLAYWHWGIPAIIAGSLIFAFLQLVGLVIIADKHWHPNFSFDTKVAKSAMSYGGYHAVSQVLNQLRSQVDQLVVGKALGPEMLGIYSLAKELIRYPMRVIRPVLARVVLPAMARDQHDAEKLKKTVLDNTRKTAKYSALVFIVLALFAPWAVTILYGEAYMAVASLVPLMALFGTLRSFTINAGLAAQAVGNTRHNFNWQLICIPLTVPVFFALAFSNADLIHYAAALSLAQLFVTFVSYPLFLKKSVQVGFTPYIRSWAGPVTACLLLWVVAPLIELPSIAGVGQQVIDWIN</sequence>
<feature type="transmembrane region" description="Helical" evidence="7">
    <location>
        <begin position="294"/>
        <end position="314"/>
    </location>
</feature>
<dbReference type="Pfam" id="PF13440">
    <property type="entry name" value="Polysacc_synt_3"/>
    <property type="match status" value="1"/>
</dbReference>
<feature type="transmembrane region" description="Helical" evidence="7">
    <location>
        <begin position="320"/>
        <end position="343"/>
    </location>
</feature>
<feature type="transmembrane region" description="Helical" evidence="7">
    <location>
        <begin position="413"/>
        <end position="434"/>
    </location>
</feature>
<dbReference type="RefSeq" id="WP_220103264.1">
    <property type="nucleotide sequence ID" value="NZ_JAHZSS010000005.1"/>
</dbReference>
<proteinExistence type="inferred from homology"/>